<dbReference type="OrthoDB" id="414967at2"/>
<keyword evidence="2" id="KW-0677">Repeat</keyword>
<dbReference type="EMBL" id="PYBV01000005">
    <property type="protein sequence ID" value="PYC75171.1"/>
    <property type="molecule type" value="Genomic_DNA"/>
</dbReference>
<dbReference type="PROSITE" id="PS50082">
    <property type="entry name" value="WD_REPEATS_2"/>
    <property type="match status" value="1"/>
</dbReference>
<dbReference type="InterPro" id="IPR001680">
    <property type="entry name" value="WD40_rpt"/>
</dbReference>
<dbReference type="InterPro" id="IPR015943">
    <property type="entry name" value="WD40/YVTN_repeat-like_dom_sf"/>
</dbReference>
<dbReference type="InterPro" id="IPR011047">
    <property type="entry name" value="Quinoprotein_ADH-like_sf"/>
</dbReference>
<evidence type="ECO:0000256" key="1">
    <source>
        <dbReference type="ARBA" id="ARBA00022574"/>
    </source>
</evidence>
<evidence type="ECO:0000313" key="5">
    <source>
        <dbReference type="Proteomes" id="UP000248333"/>
    </source>
</evidence>
<dbReference type="RefSeq" id="WP_110562376.1">
    <property type="nucleotide sequence ID" value="NZ_PYBV01000005.1"/>
</dbReference>
<dbReference type="SUPFAM" id="SSF50998">
    <property type="entry name" value="Quinoprotein alcohol dehydrogenase-like"/>
    <property type="match status" value="2"/>
</dbReference>
<feature type="repeat" description="WD" evidence="3">
    <location>
        <begin position="598"/>
        <end position="620"/>
    </location>
</feature>
<dbReference type="AlphaFoldDB" id="A0A318NR51"/>
<dbReference type="Gene3D" id="2.130.10.10">
    <property type="entry name" value="YVTN repeat-like/Quinoprotein amine dehydrogenase"/>
    <property type="match status" value="2"/>
</dbReference>
<dbReference type="Proteomes" id="UP000248333">
    <property type="component" value="Unassembled WGS sequence"/>
</dbReference>
<dbReference type="PANTHER" id="PTHR19857">
    <property type="entry name" value="MITOCHONDRIAL DIVISION PROTEIN 1-RELATED"/>
    <property type="match status" value="1"/>
</dbReference>
<keyword evidence="5" id="KW-1185">Reference proteome</keyword>
<evidence type="ECO:0000313" key="4">
    <source>
        <dbReference type="EMBL" id="PYC75171.1"/>
    </source>
</evidence>
<dbReference type="InterPro" id="IPR051179">
    <property type="entry name" value="WD_repeat_multifunction"/>
</dbReference>
<protein>
    <recommendedName>
        <fullName evidence="6">WD40 repeat domain-containing protein</fullName>
    </recommendedName>
</protein>
<sequence>MDRFEHIVALLRSGRTARADQLRAEAPGALLPRWTAGEPLSPALRQVHQFAYSIRAVRVDDTYAWAMVDGSIYRMPLAGGEAQRLRLEGRHESFYWDAVFDDATVVAVEDERLLVWDLVTGMLLLATDPDAIPLRAAPLRSLAIGAGVAVTGTKDGYLLKWDLADGRLLGRTAAHSGHVTRVAISTDSAPTVLSLGGEDRFTETLCFHDLDGFRRTGEVAVPAQTGCGGWTVLDGQRRAVTVAEEGLLTVWDPVAAAPVAQFATAARLREALVFIAGGACVVLDEDSALRIMDLRDGTVRGTIRTDFTHRVDRVAVHGTFVFAAGDVRTNLLELTDPLAQDDKDRPYFRDAVPATIDGRPAIIAVDADGSFEVIDAADGRRFGDPAAERRITLRTAVWYPRPGVVTAGDRDLLVVVSECGPTTVDPATGDTHTAAESSLSPAGPRLIATGNGLIAATNDKGVLAVWDAATLTLRASLQLADVYGTISLALADLHGRTVVLAGTEGGGIRWFDSADLNEITPPGRFAERPNHPAVRRLDWPGPAAVTGLDVFGSVVIVAVDDTVTCADIATGEPSGPALAHPNKVLAIRPTVLDGVPVVATSCADRTLRVWEIETGHTIWSVALPQQVGRIVSVAADQIIVLTEGHLIAVGPGPKIPSS</sequence>
<evidence type="ECO:0000256" key="2">
    <source>
        <dbReference type="ARBA" id="ARBA00022737"/>
    </source>
</evidence>
<proteinExistence type="predicted"/>
<name>A0A318NR51_9ACTN</name>
<accession>A0A318NR51</accession>
<keyword evidence="1 3" id="KW-0853">WD repeat</keyword>
<evidence type="ECO:0000256" key="3">
    <source>
        <dbReference type="PROSITE-ProRule" id="PRU00221"/>
    </source>
</evidence>
<organism evidence="4 5">
    <name type="scientific">Micromonospora arborensis</name>
    <dbReference type="NCBI Taxonomy" id="2116518"/>
    <lineage>
        <taxon>Bacteria</taxon>
        <taxon>Bacillati</taxon>
        <taxon>Actinomycetota</taxon>
        <taxon>Actinomycetes</taxon>
        <taxon>Micromonosporales</taxon>
        <taxon>Micromonosporaceae</taxon>
        <taxon>Micromonospora</taxon>
    </lineage>
</organism>
<evidence type="ECO:0008006" key="6">
    <source>
        <dbReference type="Google" id="ProtNLM"/>
    </source>
</evidence>
<comment type="caution">
    <text evidence="4">The sequence shown here is derived from an EMBL/GenBank/DDBJ whole genome shotgun (WGS) entry which is preliminary data.</text>
</comment>
<gene>
    <name evidence="4" type="ORF">C7C45_04690</name>
</gene>
<dbReference type="PANTHER" id="PTHR19857:SF8">
    <property type="entry name" value="ANGIO-ASSOCIATED MIGRATORY CELL PROTEIN"/>
    <property type="match status" value="1"/>
</dbReference>
<reference evidence="4 5" key="1">
    <citation type="submission" date="2018-03" db="EMBL/GenBank/DDBJ databases">
        <title>Bioinformatic expansion and discovery of thiopeptide antibiotics.</title>
        <authorList>
            <person name="Schwalen C.J."/>
            <person name="Hudson G.A."/>
            <person name="Mitchell D.A."/>
        </authorList>
    </citation>
    <scope>NUCLEOTIDE SEQUENCE [LARGE SCALE GENOMIC DNA]</scope>
    <source>
        <strain evidence="4 5">NRRL 8041</strain>
    </source>
</reference>